<feature type="compositionally biased region" description="Basic and acidic residues" evidence="1">
    <location>
        <begin position="30"/>
        <end position="40"/>
    </location>
</feature>
<feature type="region of interest" description="Disordered" evidence="1">
    <location>
        <begin position="1"/>
        <end position="58"/>
    </location>
</feature>
<reference evidence="2 3" key="1">
    <citation type="submission" date="2024-09" db="EMBL/GenBank/DDBJ databases">
        <authorList>
            <person name="Sun Q."/>
            <person name="Mori K."/>
        </authorList>
    </citation>
    <scope>NUCLEOTIDE SEQUENCE [LARGE SCALE GENOMIC DNA]</scope>
    <source>
        <strain evidence="2 3">NCAIM B.02529</strain>
    </source>
</reference>
<sequence length="58" mass="6591">MNNNKKGTGYEAVDEQKFQKEAPTYNHAKKYGEDATKEEVEQGETPEVTRAVNVYDPL</sequence>
<comment type="caution">
    <text evidence="2">The sequence shown here is derived from an EMBL/GenBank/DDBJ whole genome shotgun (WGS) entry which is preliminary data.</text>
</comment>
<dbReference type="EMBL" id="JBHLTP010000011">
    <property type="protein sequence ID" value="MFC0524504.1"/>
    <property type="molecule type" value="Genomic_DNA"/>
</dbReference>
<accession>A0ABV6LQG2</accession>
<organism evidence="2 3">
    <name type="scientific">Pontibacillus salicampi</name>
    <dbReference type="NCBI Taxonomy" id="1449801"/>
    <lineage>
        <taxon>Bacteria</taxon>
        <taxon>Bacillati</taxon>
        <taxon>Bacillota</taxon>
        <taxon>Bacilli</taxon>
        <taxon>Bacillales</taxon>
        <taxon>Bacillaceae</taxon>
        <taxon>Pontibacillus</taxon>
    </lineage>
</organism>
<proteinExistence type="predicted"/>
<gene>
    <name evidence="2" type="ORF">ACFFGV_13090</name>
</gene>
<name>A0ABV6LQG2_9BACI</name>
<keyword evidence="3" id="KW-1185">Reference proteome</keyword>
<evidence type="ECO:0000313" key="2">
    <source>
        <dbReference type="EMBL" id="MFC0524504.1"/>
    </source>
</evidence>
<evidence type="ECO:0000256" key="1">
    <source>
        <dbReference type="SAM" id="MobiDB-lite"/>
    </source>
</evidence>
<protein>
    <recommendedName>
        <fullName evidence="4">DUF4025 domain-containing protein</fullName>
    </recommendedName>
</protein>
<evidence type="ECO:0000313" key="3">
    <source>
        <dbReference type="Proteomes" id="UP001589836"/>
    </source>
</evidence>
<dbReference type="Proteomes" id="UP001589836">
    <property type="component" value="Unassembled WGS sequence"/>
</dbReference>
<dbReference type="RefSeq" id="WP_377348544.1">
    <property type="nucleotide sequence ID" value="NZ_JBHLTP010000011.1"/>
</dbReference>
<evidence type="ECO:0008006" key="4">
    <source>
        <dbReference type="Google" id="ProtNLM"/>
    </source>
</evidence>